<protein>
    <submittedName>
        <fullName evidence="9">Discoidin domain-containing receptor 2-like protein</fullName>
    </submittedName>
</protein>
<dbReference type="Proteomes" id="UP000036403">
    <property type="component" value="Unassembled WGS sequence"/>
</dbReference>
<comment type="caution">
    <text evidence="9">The sequence shown here is derived from an EMBL/GenBank/DDBJ whole genome shotgun (WGS) entry which is preliminary data.</text>
</comment>
<evidence type="ECO:0000256" key="6">
    <source>
        <dbReference type="ARBA" id="ARBA00023157"/>
    </source>
</evidence>
<feature type="domain" description="Discoidin" evidence="8">
    <location>
        <begin position="33"/>
        <end position="62"/>
    </location>
</feature>
<comment type="subcellular location">
    <subcellularLocation>
        <location evidence="1">Membrane</location>
        <topology evidence="1">Single-pass type I membrane protein</topology>
    </subcellularLocation>
</comment>
<dbReference type="OrthoDB" id="6071166at2759"/>
<dbReference type="AlphaFoldDB" id="A0A0J7KTD4"/>
<sequence length="125" mass="14193">MGNAFRTPLADGDTPYLFSRISLKLNDIVTDNPFVQGYEWVGWRNDTPNMLGRPVEITFDFNPECTVISEWNNTEDEEAKNKSAIVLATGSPYQNNEGPLQRDEVKATFNKEESKDNTSVLIKQF</sequence>
<evidence type="ECO:0000256" key="7">
    <source>
        <dbReference type="ARBA" id="ARBA00023180"/>
    </source>
</evidence>
<reference evidence="9 10" key="1">
    <citation type="submission" date="2015-04" db="EMBL/GenBank/DDBJ databases">
        <title>Lasius niger genome sequencing.</title>
        <authorList>
            <person name="Konorov E.A."/>
            <person name="Nikitin M.A."/>
            <person name="Kirill M.V."/>
            <person name="Chang P."/>
        </authorList>
    </citation>
    <scope>NUCLEOTIDE SEQUENCE [LARGE SCALE GENOMIC DNA]</scope>
    <source>
        <tissue evidence="9">Whole</tissue>
    </source>
</reference>
<keyword evidence="4" id="KW-1133">Transmembrane helix</keyword>
<keyword evidence="10" id="KW-1185">Reference proteome</keyword>
<evidence type="ECO:0000259" key="8">
    <source>
        <dbReference type="Pfam" id="PF21114"/>
    </source>
</evidence>
<evidence type="ECO:0000313" key="9">
    <source>
        <dbReference type="EMBL" id="KMQ93682.1"/>
    </source>
</evidence>
<dbReference type="EMBL" id="LBMM01003306">
    <property type="protein sequence ID" value="KMQ93682.1"/>
    <property type="molecule type" value="Genomic_DNA"/>
</dbReference>
<dbReference type="GO" id="GO:0016020">
    <property type="term" value="C:membrane"/>
    <property type="evidence" value="ECO:0007669"/>
    <property type="project" value="UniProtKB-SubCell"/>
</dbReference>
<dbReference type="Pfam" id="PF21114">
    <property type="entry name" value="DDR1-2_DS-like"/>
    <property type="match status" value="1"/>
</dbReference>
<keyword evidence="3" id="KW-0732">Signal</keyword>
<gene>
    <name evidence="9" type="ORF">RF55_6204</name>
</gene>
<organism evidence="9 10">
    <name type="scientific">Lasius niger</name>
    <name type="common">Black garden ant</name>
    <dbReference type="NCBI Taxonomy" id="67767"/>
    <lineage>
        <taxon>Eukaryota</taxon>
        <taxon>Metazoa</taxon>
        <taxon>Ecdysozoa</taxon>
        <taxon>Arthropoda</taxon>
        <taxon>Hexapoda</taxon>
        <taxon>Insecta</taxon>
        <taxon>Pterygota</taxon>
        <taxon>Neoptera</taxon>
        <taxon>Endopterygota</taxon>
        <taxon>Hymenoptera</taxon>
        <taxon>Apocrita</taxon>
        <taxon>Aculeata</taxon>
        <taxon>Formicoidea</taxon>
        <taxon>Formicidae</taxon>
        <taxon>Formicinae</taxon>
        <taxon>Lasius</taxon>
        <taxon>Lasius</taxon>
    </lineage>
</organism>
<evidence type="ECO:0000256" key="1">
    <source>
        <dbReference type="ARBA" id="ARBA00004479"/>
    </source>
</evidence>
<keyword evidence="6" id="KW-1015">Disulfide bond</keyword>
<evidence type="ECO:0000256" key="5">
    <source>
        <dbReference type="ARBA" id="ARBA00023136"/>
    </source>
</evidence>
<dbReference type="PaxDb" id="67767-A0A0J7KTD4"/>
<keyword evidence="2" id="KW-0812">Transmembrane</keyword>
<name>A0A0J7KTD4_LASNI</name>
<keyword evidence="7" id="KW-0325">Glycoprotein</keyword>
<evidence type="ECO:0000256" key="3">
    <source>
        <dbReference type="ARBA" id="ARBA00022729"/>
    </source>
</evidence>
<evidence type="ECO:0000256" key="4">
    <source>
        <dbReference type="ARBA" id="ARBA00022989"/>
    </source>
</evidence>
<keyword evidence="5" id="KW-0472">Membrane</keyword>
<proteinExistence type="predicted"/>
<keyword evidence="9" id="KW-0675">Receptor</keyword>
<dbReference type="InterPro" id="IPR048525">
    <property type="entry name" value="DDR1-2_DS-like"/>
</dbReference>
<accession>A0A0J7KTD4</accession>
<evidence type="ECO:0000313" key="10">
    <source>
        <dbReference type="Proteomes" id="UP000036403"/>
    </source>
</evidence>
<evidence type="ECO:0000256" key="2">
    <source>
        <dbReference type="ARBA" id="ARBA00022692"/>
    </source>
</evidence>